<gene>
    <name evidence="4" type="ORF">EZV62_003068</name>
</gene>
<dbReference type="PANTHER" id="PTHR31623:SF28">
    <property type="entry name" value="BAHD ACYLTRANSFERASE"/>
    <property type="match status" value="1"/>
</dbReference>
<dbReference type="PANTHER" id="PTHR31623">
    <property type="entry name" value="F21J9.9"/>
    <property type="match status" value="1"/>
</dbReference>
<keyword evidence="5" id="KW-1185">Reference proteome</keyword>
<evidence type="ECO:0000256" key="3">
    <source>
        <dbReference type="ARBA" id="ARBA00023315"/>
    </source>
</evidence>
<dbReference type="Proteomes" id="UP000323000">
    <property type="component" value="Chromosome 1"/>
</dbReference>
<accession>A0A5C7IZA9</accession>
<evidence type="ECO:0000313" key="4">
    <source>
        <dbReference type="EMBL" id="TXG74489.1"/>
    </source>
</evidence>
<comment type="caution">
    <text evidence="4">The sequence shown here is derived from an EMBL/GenBank/DDBJ whole genome shotgun (WGS) entry which is preliminary data.</text>
</comment>
<dbReference type="Gene3D" id="3.30.559.10">
    <property type="entry name" value="Chloramphenicol acetyltransferase-like domain"/>
    <property type="match status" value="2"/>
</dbReference>
<reference evidence="5" key="1">
    <citation type="journal article" date="2019" name="Gigascience">
        <title>De novo genome assembly of the endangered Acer yangbiense, a plant species with extremely small populations endemic to Yunnan Province, China.</title>
        <authorList>
            <person name="Yang J."/>
            <person name="Wariss H.M."/>
            <person name="Tao L."/>
            <person name="Zhang R."/>
            <person name="Yun Q."/>
            <person name="Hollingsworth P."/>
            <person name="Dao Z."/>
            <person name="Luo G."/>
            <person name="Guo H."/>
            <person name="Ma Y."/>
            <person name="Sun W."/>
        </authorList>
    </citation>
    <scope>NUCLEOTIDE SEQUENCE [LARGE SCALE GENOMIC DNA]</scope>
    <source>
        <strain evidence="5">cv. Malutang</strain>
    </source>
</reference>
<keyword evidence="2" id="KW-0808">Transferase</keyword>
<dbReference type="AlphaFoldDB" id="A0A5C7IZA9"/>
<evidence type="ECO:0000256" key="1">
    <source>
        <dbReference type="ARBA" id="ARBA00009861"/>
    </source>
</evidence>
<dbReference type="InterPro" id="IPR023213">
    <property type="entry name" value="CAT-like_dom_sf"/>
</dbReference>
<comment type="similarity">
    <text evidence="1">Belongs to the plant acyltransferase family.</text>
</comment>
<dbReference type="GO" id="GO:0016746">
    <property type="term" value="F:acyltransferase activity"/>
    <property type="evidence" value="ECO:0007669"/>
    <property type="project" value="UniProtKB-KW"/>
</dbReference>
<protein>
    <submittedName>
        <fullName evidence="4">Uncharacterized protein</fullName>
    </submittedName>
</protein>
<evidence type="ECO:0000256" key="2">
    <source>
        <dbReference type="ARBA" id="ARBA00022679"/>
    </source>
</evidence>
<dbReference type="OrthoDB" id="1932220at2759"/>
<proteinExistence type="inferred from homology"/>
<evidence type="ECO:0000313" key="5">
    <source>
        <dbReference type="Proteomes" id="UP000323000"/>
    </source>
</evidence>
<organism evidence="4 5">
    <name type="scientific">Acer yangbiense</name>
    <dbReference type="NCBI Taxonomy" id="1000413"/>
    <lineage>
        <taxon>Eukaryota</taxon>
        <taxon>Viridiplantae</taxon>
        <taxon>Streptophyta</taxon>
        <taxon>Embryophyta</taxon>
        <taxon>Tracheophyta</taxon>
        <taxon>Spermatophyta</taxon>
        <taxon>Magnoliopsida</taxon>
        <taxon>eudicotyledons</taxon>
        <taxon>Gunneridae</taxon>
        <taxon>Pentapetalae</taxon>
        <taxon>rosids</taxon>
        <taxon>malvids</taxon>
        <taxon>Sapindales</taxon>
        <taxon>Sapindaceae</taxon>
        <taxon>Hippocastanoideae</taxon>
        <taxon>Acereae</taxon>
        <taxon>Acer</taxon>
    </lineage>
</organism>
<name>A0A5C7IZA9_9ROSI</name>
<sequence>MTHYYPFAGRVHQDDYSILCDDTGATFIEAKVSGDVSDLLKSPQNNLIEQLVPQQQCTTSHEILSVQLNHFNCGGVAISVGFRHVVADAVAAAYFINTWATLASSPTAADITHNVVYDCISIFPPQEISRVPINHIRSSQGTSLKRFVSDCSNISALRQEFGNQTTRFQVLAALVWGAVIAAKRATNHEYEPNAMSIATLPINLRNKTDSLSPPIPDQCIGNIISPALAFCPIKDTVDYKILATKLQESISRINMESVKKTSADGSRLLRGRGTSKNTNQRIAVL</sequence>
<keyword evidence="3" id="KW-0012">Acyltransferase</keyword>
<dbReference type="Pfam" id="PF02458">
    <property type="entry name" value="Transferase"/>
    <property type="match status" value="1"/>
</dbReference>
<dbReference type="EMBL" id="VAHF01000001">
    <property type="protein sequence ID" value="TXG74489.1"/>
    <property type="molecule type" value="Genomic_DNA"/>
</dbReference>